<dbReference type="EMBL" id="BLXT01004129">
    <property type="protein sequence ID" value="GFO09810.1"/>
    <property type="molecule type" value="Genomic_DNA"/>
</dbReference>
<dbReference type="Proteomes" id="UP000735302">
    <property type="component" value="Unassembled WGS sequence"/>
</dbReference>
<comment type="caution">
    <text evidence="1">The sequence shown here is derived from an EMBL/GenBank/DDBJ whole genome shotgun (WGS) entry which is preliminary data.</text>
</comment>
<reference evidence="1 2" key="1">
    <citation type="journal article" date="2021" name="Elife">
        <title>Chloroplast acquisition without the gene transfer in kleptoplastic sea slugs, Plakobranchus ocellatus.</title>
        <authorList>
            <person name="Maeda T."/>
            <person name="Takahashi S."/>
            <person name="Yoshida T."/>
            <person name="Shimamura S."/>
            <person name="Takaki Y."/>
            <person name="Nagai Y."/>
            <person name="Toyoda A."/>
            <person name="Suzuki Y."/>
            <person name="Arimoto A."/>
            <person name="Ishii H."/>
            <person name="Satoh N."/>
            <person name="Nishiyama T."/>
            <person name="Hasebe M."/>
            <person name="Maruyama T."/>
            <person name="Minagawa J."/>
            <person name="Obokata J."/>
            <person name="Shigenobu S."/>
        </authorList>
    </citation>
    <scope>NUCLEOTIDE SEQUENCE [LARGE SCALE GENOMIC DNA]</scope>
</reference>
<evidence type="ECO:0000313" key="2">
    <source>
        <dbReference type="Proteomes" id="UP000735302"/>
    </source>
</evidence>
<organism evidence="1 2">
    <name type="scientific">Plakobranchus ocellatus</name>
    <dbReference type="NCBI Taxonomy" id="259542"/>
    <lineage>
        <taxon>Eukaryota</taxon>
        <taxon>Metazoa</taxon>
        <taxon>Spiralia</taxon>
        <taxon>Lophotrochozoa</taxon>
        <taxon>Mollusca</taxon>
        <taxon>Gastropoda</taxon>
        <taxon>Heterobranchia</taxon>
        <taxon>Euthyneura</taxon>
        <taxon>Panpulmonata</taxon>
        <taxon>Sacoglossa</taxon>
        <taxon>Placobranchoidea</taxon>
        <taxon>Plakobranchidae</taxon>
        <taxon>Plakobranchus</taxon>
    </lineage>
</organism>
<protein>
    <submittedName>
        <fullName evidence="1">Uncharacterized protein</fullName>
    </submittedName>
</protein>
<name>A0AAV4ASE0_9GAST</name>
<accession>A0AAV4ASE0</accession>
<keyword evidence="2" id="KW-1185">Reference proteome</keyword>
<sequence>MGVCTSSRGEKSLRIDSVNTAFEKQFLLIDTSTCATHVFTVPRGSAVCIKSARCFHPESNTSRGSNLFVYARRQVKWLFVSANCQKFLLICLSFVRARGVGHHQLMALSLLVVSCE</sequence>
<proteinExistence type="predicted"/>
<evidence type="ECO:0000313" key="1">
    <source>
        <dbReference type="EMBL" id="GFO09810.1"/>
    </source>
</evidence>
<gene>
    <name evidence="1" type="ORF">PoB_003631500</name>
</gene>
<dbReference type="AlphaFoldDB" id="A0AAV4ASE0"/>